<dbReference type="SUPFAM" id="SSF56731">
    <property type="entry name" value="DNA primase core"/>
    <property type="match status" value="1"/>
</dbReference>
<dbReference type="EC" id="2.7.7.101" evidence="12"/>
<dbReference type="PaxDb" id="123214-PERMA_1674"/>
<dbReference type="STRING" id="123214.PERMA_1674"/>
<dbReference type="InterPro" id="IPR036977">
    <property type="entry name" value="DNA_primase_Znf_CHC2"/>
</dbReference>
<evidence type="ECO:0000256" key="3">
    <source>
        <dbReference type="ARBA" id="ARBA00022679"/>
    </source>
</evidence>
<evidence type="ECO:0000313" key="17">
    <source>
        <dbReference type="EMBL" id="ACO04540.1"/>
    </source>
</evidence>
<keyword evidence="15" id="KW-0175">Coiled coil</keyword>
<comment type="cofactor">
    <cofactor evidence="12 13 14">
        <name>Zn(2+)</name>
        <dbReference type="ChEBI" id="CHEBI:29105"/>
    </cofactor>
    <text evidence="12 13 14">Binds 1 zinc ion per monomer.</text>
</comment>
<keyword evidence="10 12" id="KW-0238">DNA-binding</keyword>
<dbReference type="Gene3D" id="3.40.1360.10">
    <property type="match status" value="1"/>
</dbReference>
<evidence type="ECO:0000256" key="13">
    <source>
        <dbReference type="PIRNR" id="PIRNR002811"/>
    </source>
</evidence>
<comment type="catalytic activity">
    <reaction evidence="12">
        <text>ssDNA + n NTP = ssDNA/pppN(pN)n-1 hybrid + (n-1) diphosphate.</text>
        <dbReference type="EC" id="2.7.7.101"/>
    </reaction>
</comment>
<keyword evidence="3 12" id="KW-0808">Transferase</keyword>
<dbReference type="FunFam" id="3.90.580.10:FF:000001">
    <property type="entry name" value="DNA primase"/>
    <property type="match status" value="1"/>
</dbReference>
<feature type="zinc finger region" description="CHC2-type" evidence="12 14">
    <location>
        <begin position="38"/>
        <end position="62"/>
    </location>
</feature>
<dbReference type="GO" id="GO:0003899">
    <property type="term" value="F:DNA-directed RNA polymerase activity"/>
    <property type="evidence" value="ECO:0007669"/>
    <property type="project" value="UniProtKB-UniRule"/>
</dbReference>
<evidence type="ECO:0000256" key="6">
    <source>
        <dbReference type="ARBA" id="ARBA00022723"/>
    </source>
</evidence>
<sequence length="548" mass="62791">MAISPDTIEEVRRTANVYDVISEYINLEKAGSNYKALCPFHSEKTPSFIVSPQKNIFKCFGCGKSGTALSFLMDYEGISFSEAVIKLAQKYNIPVKYTGTEKNYEHLKGLFSVTEKIAKFYKDQLKNSKDVREYLKKREVLSSTADHFDLGYSPENPQLIIDFCKSEGIDLEKLKEVGVVTERDDESIVDRFRGRLIFPIRDHRGRVVAFGGRALRESHQPKYINSPETEIYSKGKVLYGFFESKDYLREKKWVVIVEGYLDLISLYQTGVKNVVATLGTAFTEYHGDLLKKFVNKAVLMFDSDKAGKKAVIRASKILLSKNIDVYYALIEDGKDPDDLAKQGYKAVENTLKKAENFLDFLLNRIKDEKELKKKGEIIDLYLDMVSVIPEKTKQGLLIKKLSEETGLQESYLELKKSSTATETEEVKFTDYLSKTEKLILKTLITKKDELLSRFDRFDKIEGSGNFEILVRAILNNEELEEEVLEEILQSEEIVDVDAAVYALERKYRAWLKKENELYLSINSDPDEEFLIKLQEEVKKTILGGSVKK</sequence>
<evidence type="ECO:0000256" key="2">
    <source>
        <dbReference type="ARBA" id="ARBA00022515"/>
    </source>
</evidence>
<dbReference type="PANTHER" id="PTHR30313">
    <property type="entry name" value="DNA PRIMASE"/>
    <property type="match status" value="1"/>
</dbReference>
<dbReference type="AlphaFoldDB" id="C0QRZ4"/>
<dbReference type="Gene3D" id="3.90.980.10">
    <property type="entry name" value="DNA primase, catalytic core, N-terminal domain"/>
    <property type="match status" value="1"/>
</dbReference>
<evidence type="ECO:0000256" key="11">
    <source>
        <dbReference type="ARBA" id="ARBA00023163"/>
    </source>
</evidence>
<evidence type="ECO:0000256" key="4">
    <source>
        <dbReference type="ARBA" id="ARBA00022695"/>
    </source>
</evidence>
<proteinExistence type="inferred from homology"/>
<dbReference type="SMART" id="SM00493">
    <property type="entry name" value="TOPRIM"/>
    <property type="match status" value="1"/>
</dbReference>
<dbReference type="GO" id="GO:1990077">
    <property type="term" value="C:primosome complex"/>
    <property type="evidence" value="ECO:0007669"/>
    <property type="project" value="UniProtKB-KW"/>
</dbReference>
<evidence type="ECO:0000313" key="18">
    <source>
        <dbReference type="Proteomes" id="UP000001366"/>
    </source>
</evidence>
<dbReference type="OrthoDB" id="9803773at2"/>
<keyword evidence="9" id="KW-0460">Magnesium</keyword>
<protein>
    <recommendedName>
        <fullName evidence="12 13">DNA primase</fullName>
        <ecNumber evidence="12">2.7.7.101</ecNumber>
    </recommendedName>
</protein>
<evidence type="ECO:0000256" key="8">
    <source>
        <dbReference type="ARBA" id="ARBA00022833"/>
    </source>
</evidence>
<keyword evidence="2 12" id="KW-0639">Primosome</keyword>
<keyword evidence="8 12" id="KW-0862">Zinc</keyword>
<dbReference type="SUPFAM" id="SSF57783">
    <property type="entry name" value="Zinc beta-ribbon"/>
    <property type="match status" value="1"/>
</dbReference>
<dbReference type="CDD" id="cd03364">
    <property type="entry name" value="TOPRIM_DnaG_primases"/>
    <property type="match status" value="1"/>
</dbReference>
<dbReference type="Gene3D" id="3.90.580.10">
    <property type="entry name" value="Zinc finger, CHC2-type domain"/>
    <property type="match status" value="1"/>
</dbReference>
<dbReference type="RefSeq" id="WP_012676777.1">
    <property type="nucleotide sequence ID" value="NC_012440.1"/>
</dbReference>
<dbReference type="InterPro" id="IPR030846">
    <property type="entry name" value="DnaG_bac"/>
</dbReference>
<keyword evidence="5 12" id="KW-0235">DNA replication</keyword>
<dbReference type="InterPro" id="IPR006171">
    <property type="entry name" value="TOPRIM_dom"/>
</dbReference>
<evidence type="ECO:0000256" key="9">
    <source>
        <dbReference type="ARBA" id="ARBA00022842"/>
    </source>
</evidence>
<comment type="subunit">
    <text evidence="12">Monomer. Interacts with DnaB.</text>
</comment>
<evidence type="ECO:0000259" key="16">
    <source>
        <dbReference type="PROSITE" id="PS50880"/>
    </source>
</evidence>
<keyword evidence="4 12" id="KW-0548">Nucleotidyltransferase</keyword>
<evidence type="ECO:0000256" key="7">
    <source>
        <dbReference type="ARBA" id="ARBA00022771"/>
    </source>
</evidence>
<accession>C0QRZ4</accession>
<dbReference type="GO" id="GO:0003677">
    <property type="term" value="F:DNA binding"/>
    <property type="evidence" value="ECO:0007669"/>
    <property type="project" value="UniProtKB-KW"/>
</dbReference>
<keyword evidence="7 12" id="KW-0863">Zinc-finger</keyword>
<dbReference type="InterPro" id="IPR002694">
    <property type="entry name" value="Znf_CHC2"/>
</dbReference>
<feature type="domain" description="Toprim" evidence="16">
    <location>
        <begin position="252"/>
        <end position="333"/>
    </location>
</feature>
<evidence type="ECO:0000256" key="5">
    <source>
        <dbReference type="ARBA" id="ARBA00022705"/>
    </source>
</evidence>
<keyword evidence="1 12" id="KW-0240">DNA-directed RNA polymerase</keyword>
<dbReference type="InterPro" id="IPR013264">
    <property type="entry name" value="DNAG_N"/>
</dbReference>
<evidence type="ECO:0000256" key="12">
    <source>
        <dbReference type="HAMAP-Rule" id="MF_00974"/>
    </source>
</evidence>
<dbReference type="KEGG" id="pmx:PERMA_1674"/>
<comment type="function">
    <text evidence="12 13">RNA polymerase that catalyzes the synthesis of short RNA molecules used as primers for DNA polymerase during DNA replication.</text>
</comment>
<dbReference type="GO" id="GO:0000428">
    <property type="term" value="C:DNA-directed RNA polymerase complex"/>
    <property type="evidence" value="ECO:0007669"/>
    <property type="project" value="UniProtKB-KW"/>
</dbReference>
<keyword evidence="18" id="KW-1185">Reference proteome</keyword>
<evidence type="ECO:0000256" key="1">
    <source>
        <dbReference type="ARBA" id="ARBA00022478"/>
    </source>
</evidence>
<reference evidence="17 18" key="1">
    <citation type="journal article" date="2009" name="J. Bacteriol.">
        <title>Complete and draft genome sequences of six members of the Aquificales.</title>
        <authorList>
            <person name="Reysenbach A.L."/>
            <person name="Hamamura N."/>
            <person name="Podar M."/>
            <person name="Griffiths E."/>
            <person name="Ferreira S."/>
            <person name="Hochstein R."/>
            <person name="Heidelberg J."/>
            <person name="Johnson J."/>
            <person name="Mead D."/>
            <person name="Pohorille A."/>
            <person name="Sarmiento M."/>
            <person name="Schweighofer K."/>
            <person name="Seshadri R."/>
            <person name="Voytek M.A."/>
        </authorList>
    </citation>
    <scope>NUCLEOTIDE SEQUENCE [LARGE SCALE GENOMIC DNA]</scope>
    <source>
        <strain evidence="18">DSM 14350 / EX-H1</strain>
    </source>
</reference>
<dbReference type="SMART" id="SM00400">
    <property type="entry name" value="ZnF_CHCC"/>
    <property type="match status" value="1"/>
</dbReference>
<gene>
    <name evidence="12 17" type="primary">dnaG</name>
    <name evidence="17" type="ordered locus">PERMA_1674</name>
</gene>
<dbReference type="InterPro" id="IPR050219">
    <property type="entry name" value="DnaG_primase"/>
</dbReference>
<dbReference type="InterPro" id="IPR006295">
    <property type="entry name" value="DNA_primase_DnaG"/>
</dbReference>
<dbReference type="GO" id="GO:0008270">
    <property type="term" value="F:zinc ion binding"/>
    <property type="evidence" value="ECO:0007669"/>
    <property type="project" value="UniProtKB-UniRule"/>
</dbReference>
<dbReference type="Pfam" id="PF01807">
    <property type="entry name" value="Zn_ribbon_DnaG"/>
    <property type="match status" value="1"/>
</dbReference>
<dbReference type="eggNOG" id="COG0358">
    <property type="taxonomic scope" value="Bacteria"/>
</dbReference>
<evidence type="ECO:0000256" key="15">
    <source>
        <dbReference type="SAM" id="Coils"/>
    </source>
</evidence>
<comment type="similarity">
    <text evidence="12 13">Belongs to the DnaG primase family.</text>
</comment>
<dbReference type="HAMAP" id="MF_00974">
    <property type="entry name" value="DNA_primase_DnaG"/>
    <property type="match status" value="1"/>
</dbReference>
<dbReference type="PROSITE" id="PS50880">
    <property type="entry name" value="TOPRIM"/>
    <property type="match status" value="1"/>
</dbReference>
<feature type="coiled-coil region" evidence="15">
    <location>
        <begin position="344"/>
        <end position="371"/>
    </location>
</feature>
<name>C0QRZ4_PERMH</name>
<dbReference type="HOGENOM" id="CLU_013501_3_2_0"/>
<dbReference type="InterPro" id="IPR034151">
    <property type="entry name" value="TOPRIM_DnaG_bac"/>
</dbReference>
<dbReference type="EMBL" id="CP001230">
    <property type="protein sequence ID" value="ACO04540.1"/>
    <property type="molecule type" value="Genomic_DNA"/>
</dbReference>
<dbReference type="GO" id="GO:0005737">
    <property type="term" value="C:cytoplasm"/>
    <property type="evidence" value="ECO:0007669"/>
    <property type="project" value="TreeGrafter"/>
</dbReference>
<evidence type="ECO:0000256" key="10">
    <source>
        <dbReference type="ARBA" id="ARBA00023125"/>
    </source>
</evidence>
<dbReference type="NCBIfam" id="TIGR01391">
    <property type="entry name" value="dnaG"/>
    <property type="match status" value="1"/>
</dbReference>
<dbReference type="InterPro" id="IPR037068">
    <property type="entry name" value="DNA_primase_core_N_sf"/>
</dbReference>
<dbReference type="Proteomes" id="UP000001366">
    <property type="component" value="Chromosome"/>
</dbReference>
<dbReference type="Pfam" id="PF08275">
    <property type="entry name" value="DNAG_N"/>
    <property type="match status" value="1"/>
</dbReference>
<organism evidence="17 18">
    <name type="scientific">Persephonella marina (strain DSM 14350 / EX-H1)</name>
    <dbReference type="NCBI Taxonomy" id="123214"/>
    <lineage>
        <taxon>Bacteria</taxon>
        <taxon>Pseudomonadati</taxon>
        <taxon>Aquificota</taxon>
        <taxon>Aquificia</taxon>
        <taxon>Aquificales</taxon>
        <taxon>Hydrogenothermaceae</taxon>
        <taxon>Persephonella</taxon>
    </lineage>
</organism>
<dbReference type="PANTHER" id="PTHR30313:SF2">
    <property type="entry name" value="DNA PRIMASE"/>
    <property type="match status" value="1"/>
</dbReference>
<evidence type="ECO:0000256" key="14">
    <source>
        <dbReference type="PIRSR" id="PIRSR002811-1"/>
    </source>
</evidence>
<dbReference type="Pfam" id="PF13155">
    <property type="entry name" value="Toprim_2"/>
    <property type="match status" value="1"/>
</dbReference>
<dbReference type="GO" id="GO:0006269">
    <property type="term" value="P:DNA replication, synthesis of primer"/>
    <property type="evidence" value="ECO:0007669"/>
    <property type="project" value="UniProtKB-UniRule"/>
</dbReference>
<keyword evidence="11 12" id="KW-0804">Transcription</keyword>
<keyword evidence="6 12" id="KW-0479">Metal-binding</keyword>
<dbReference type="PIRSF" id="PIRSF002811">
    <property type="entry name" value="DnaG"/>
    <property type="match status" value="1"/>
</dbReference>
<comment type="domain">
    <text evidence="12">Contains an N-terminal zinc-binding domain, a central core domain that contains the primase activity, and a C-terminal DnaB-binding domain.</text>
</comment>